<dbReference type="EMBL" id="UINC01077160">
    <property type="protein sequence ID" value="SVC17025.1"/>
    <property type="molecule type" value="Genomic_DNA"/>
</dbReference>
<keyword evidence="1" id="KW-0472">Membrane</keyword>
<protein>
    <recommendedName>
        <fullName evidence="3">PGF-CTERM sorting domain-containing protein</fullName>
    </recommendedName>
</protein>
<organism evidence="2">
    <name type="scientific">marine metagenome</name>
    <dbReference type="NCBI Taxonomy" id="408172"/>
    <lineage>
        <taxon>unclassified sequences</taxon>
        <taxon>metagenomes</taxon>
        <taxon>ecological metagenomes</taxon>
    </lineage>
</organism>
<proteinExistence type="predicted"/>
<sequence length="194" mass="20959">VRNKSIPSILSAALLLAVLMAPLASADSGDETITVNHVVLVDTPPHPEWEWNYSYQVEVSNLQMDVNYIAVILYKQTGDDEWRADWWWDDIESDGDQFDQPLMLQRGCYFINASLYEKEDLNSDAENATVLAAADLDFVVGTGTCVGGVYSEDAEYPGTHDGGGGTDAGGLPGFGLILSITAALGAALIATRRE</sequence>
<keyword evidence="1" id="KW-1133">Transmembrane helix</keyword>
<evidence type="ECO:0008006" key="3">
    <source>
        <dbReference type="Google" id="ProtNLM"/>
    </source>
</evidence>
<keyword evidence="1" id="KW-0812">Transmembrane</keyword>
<evidence type="ECO:0000256" key="1">
    <source>
        <dbReference type="SAM" id="Phobius"/>
    </source>
</evidence>
<gene>
    <name evidence="2" type="ORF">METZ01_LOCUS269879</name>
</gene>
<name>A0A382JZL7_9ZZZZ</name>
<evidence type="ECO:0000313" key="2">
    <source>
        <dbReference type="EMBL" id="SVC17025.1"/>
    </source>
</evidence>
<reference evidence="2" key="1">
    <citation type="submission" date="2018-05" db="EMBL/GenBank/DDBJ databases">
        <authorList>
            <person name="Lanie J.A."/>
            <person name="Ng W.-L."/>
            <person name="Kazmierczak K.M."/>
            <person name="Andrzejewski T.M."/>
            <person name="Davidsen T.M."/>
            <person name="Wayne K.J."/>
            <person name="Tettelin H."/>
            <person name="Glass J.I."/>
            <person name="Rusch D."/>
            <person name="Podicherti R."/>
            <person name="Tsui H.-C.T."/>
            <person name="Winkler M.E."/>
        </authorList>
    </citation>
    <scope>NUCLEOTIDE SEQUENCE</scope>
</reference>
<feature type="non-terminal residue" evidence="2">
    <location>
        <position position="1"/>
    </location>
</feature>
<feature type="transmembrane region" description="Helical" evidence="1">
    <location>
        <begin position="171"/>
        <end position="190"/>
    </location>
</feature>
<dbReference type="AlphaFoldDB" id="A0A382JZL7"/>
<accession>A0A382JZL7</accession>